<keyword evidence="5" id="KW-0547">Nucleotide-binding</keyword>
<dbReference type="KEGG" id="has:Halsa_0658"/>
<dbReference type="CDD" id="cd02509">
    <property type="entry name" value="GDP-M1P_Guanylyltransferase"/>
    <property type="match status" value="1"/>
</dbReference>
<dbReference type="RefSeq" id="WP_013405201.1">
    <property type="nucleotide sequence ID" value="NC_014654.1"/>
</dbReference>
<dbReference type="Proteomes" id="UP000007434">
    <property type="component" value="Chromosome"/>
</dbReference>
<dbReference type="InterPro" id="IPR049577">
    <property type="entry name" value="GMPP_N"/>
</dbReference>
<evidence type="ECO:0000313" key="10">
    <source>
        <dbReference type="EMBL" id="ADQ14109.1"/>
    </source>
</evidence>
<dbReference type="EC" id="2.7.7.13" evidence="2"/>
<evidence type="ECO:0000256" key="7">
    <source>
        <dbReference type="ARBA" id="ARBA00047343"/>
    </source>
</evidence>
<comment type="similarity">
    <text evidence="1">Belongs to the mannose-6-phosphate isomerase type 2 family.</text>
</comment>
<dbReference type="PANTHER" id="PTHR46390">
    <property type="entry name" value="MANNOSE-1-PHOSPHATE GUANYLYLTRANSFERASE"/>
    <property type="match status" value="1"/>
</dbReference>
<dbReference type="eggNOG" id="COG0836">
    <property type="taxonomic scope" value="Bacteria"/>
</dbReference>
<dbReference type="Gene3D" id="3.90.550.10">
    <property type="entry name" value="Spore Coat Polysaccharide Biosynthesis Protein SpsA, Chain A"/>
    <property type="match status" value="1"/>
</dbReference>
<gene>
    <name evidence="10" type="ordered locus">Halsa_0658</name>
</gene>
<dbReference type="GO" id="GO:0009298">
    <property type="term" value="P:GDP-mannose biosynthetic process"/>
    <property type="evidence" value="ECO:0007669"/>
    <property type="project" value="TreeGrafter"/>
</dbReference>
<dbReference type="InterPro" id="IPR051161">
    <property type="entry name" value="Mannose-6P_isomerase_type2"/>
</dbReference>
<dbReference type="EMBL" id="CP002304">
    <property type="protein sequence ID" value="ADQ14109.1"/>
    <property type="molecule type" value="Genomic_DNA"/>
</dbReference>
<name>E4RM26_HALHG</name>
<organism evidence="10 11">
    <name type="scientific">Halanaerobium hydrogeniformans</name>
    <name type="common">Halanaerobium sp. (strain sapolanicus)</name>
    <dbReference type="NCBI Taxonomy" id="656519"/>
    <lineage>
        <taxon>Bacteria</taxon>
        <taxon>Bacillati</taxon>
        <taxon>Bacillota</taxon>
        <taxon>Clostridia</taxon>
        <taxon>Halanaerobiales</taxon>
        <taxon>Halanaerobiaceae</taxon>
        <taxon>Halanaerobium</taxon>
    </lineage>
</organism>
<evidence type="ECO:0000256" key="4">
    <source>
        <dbReference type="ARBA" id="ARBA00022695"/>
    </source>
</evidence>
<evidence type="ECO:0000256" key="5">
    <source>
        <dbReference type="ARBA" id="ARBA00022741"/>
    </source>
</evidence>
<protein>
    <recommendedName>
        <fullName evidence="2">mannose-1-phosphate guanylyltransferase</fullName>
        <ecNumber evidence="2">2.7.7.13</ecNumber>
    </recommendedName>
</protein>
<feature type="domain" description="MannoseP isomerase/GMP-like beta-helix" evidence="9">
    <location>
        <begin position="295"/>
        <end position="345"/>
    </location>
</feature>
<keyword evidence="6" id="KW-0342">GTP-binding</keyword>
<comment type="catalytic activity">
    <reaction evidence="7">
        <text>alpha-D-mannose 1-phosphate + GTP + H(+) = GDP-alpha-D-mannose + diphosphate</text>
        <dbReference type="Rhea" id="RHEA:15229"/>
        <dbReference type="ChEBI" id="CHEBI:15378"/>
        <dbReference type="ChEBI" id="CHEBI:33019"/>
        <dbReference type="ChEBI" id="CHEBI:37565"/>
        <dbReference type="ChEBI" id="CHEBI:57527"/>
        <dbReference type="ChEBI" id="CHEBI:58409"/>
        <dbReference type="EC" id="2.7.7.13"/>
    </reaction>
</comment>
<evidence type="ECO:0000256" key="3">
    <source>
        <dbReference type="ARBA" id="ARBA00022679"/>
    </source>
</evidence>
<reference evidence="10 11" key="2">
    <citation type="journal article" date="2011" name="J. Bacteriol.">
        <title>Complete Genome Sequence of the Haloalkaliphilic, Hydrogen Producing Halanaerobium hydrogenoformans.</title>
        <authorList>
            <person name="Brown S.D."/>
            <person name="Begemann M.B."/>
            <person name="Mormile M.R."/>
            <person name="Wall J.D."/>
            <person name="Han C.S."/>
            <person name="Goodwin L.A."/>
            <person name="Pitluck S."/>
            <person name="Land M.L."/>
            <person name="Hauser L.J."/>
            <person name="Elias D.A."/>
        </authorList>
    </citation>
    <scope>NUCLEOTIDE SEQUENCE [LARGE SCALE GENOMIC DNA]</scope>
    <source>
        <strain evidence="11">sapolanicus</strain>
    </source>
</reference>
<reference evidence="10 11" key="1">
    <citation type="submission" date="2010-11" db="EMBL/GenBank/DDBJ databases">
        <title>Complete sequence of Halanaerobium sp. sapolanicus.</title>
        <authorList>
            <consortium name="US DOE Joint Genome Institute"/>
            <person name="Lucas S."/>
            <person name="Copeland A."/>
            <person name="Lapidus A."/>
            <person name="Cheng J.-F."/>
            <person name="Bruce D."/>
            <person name="Goodwin L."/>
            <person name="Pitluck S."/>
            <person name="Davenport K."/>
            <person name="Detter J.C."/>
            <person name="Han C."/>
            <person name="Tapia R."/>
            <person name="Land M."/>
            <person name="Hauser L."/>
            <person name="Jeffries C."/>
            <person name="Kyrpides N."/>
            <person name="Ivanova N."/>
            <person name="Mikhailova N."/>
            <person name="Begemann M.B."/>
            <person name="Mormile M.R."/>
            <person name="Wall J.D."/>
            <person name="Elias D.A."/>
            <person name="Woyke T."/>
        </authorList>
    </citation>
    <scope>NUCLEOTIDE SEQUENCE [LARGE SCALE GENOMIC DNA]</scope>
    <source>
        <strain evidence="11">sapolanicus</strain>
    </source>
</reference>
<dbReference type="PANTHER" id="PTHR46390:SF1">
    <property type="entry name" value="MANNOSE-1-PHOSPHATE GUANYLYLTRANSFERASE"/>
    <property type="match status" value="1"/>
</dbReference>
<evidence type="ECO:0000259" key="8">
    <source>
        <dbReference type="Pfam" id="PF00483"/>
    </source>
</evidence>
<keyword evidence="4 10" id="KW-0548">Nucleotidyltransferase</keyword>
<dbReference type="InterPro" id="IPR029044">
    <property type="entry name" value="Nucleotide-diphossugar_trans"/>
</dbReference>
<evidence type="ECO:0000256" key="6">
    <source>
        <dbReference type="ARBA" id="ARBA00023134"/>
    </source>
</evidence>
<dbReference type="AlphaFoldDB" id="E4RM26"/>
<evidence type="ECO:0000313" key="11">
    <source>
        <dbReference type="Proteomes" id="UP000007434"/>
    </source>
</evidence>
<evidence type="ECO:0000259" key="9">
    <source>
        <dbReference type="Pfam" id="PF22640"/>
    </source>
</evidence>
<proteinExistence type="inferred from homology"/>
<dbReference type="HOGENOM" id="CLU_035527_0_1_9"/>
<dbReference type="OrthoDB" id="9806359at2"/>
<accession>E4RM26</accession>
<evidence type="ECO:0000256" key="1">
    <source>
        <dbReference type="ARBA" id="ARBA00006115"/>
    </source>
</evidence>
<dbReference type="GO" id="GO:0005525">
    <property type="term" value="F:GTP binding"/>
    <property type="evidence" value="ECO:0007669"/>
    <property type="project" value="UniProtKB-KW"/>
</dbReference>
<dbReference type="Pfam" id="PF00483">
    <property type="entry name" value="NTP_transferase"/>
    <property type="match status" value="1"/>
</dbReference>
<keyword evidence="3 10" id="KW-0808">Transferase</keyword>
<dbReference type="InterPro" id="IPR054566">
    <property type="entry name" value="ManC/GMP-like_b-helix"/>
</dbReference>
<feature type="domain" description="Nucleotidyl transferase" evidence="8">
    <location>
        <begin position="4"/>
        <end position="288"/>
    </location>
</feature>
<dbReference type="Pfam" id="PF22640">
    <property type="entry name" value="ManC_GMP_beta-helix"/>
    <property type="match status" value="1"/>
</dbReference>
<dbReference type="FunFam" id="3.90.550.10:FF:000046">
    <property type="entry name" value="Mannose-1-phosphate guanylyltransferase (GDP)"/>
    <property type="match status" value="1"/>
</dbReference>
<evidence type="ECO:0000256" key="2">
    <source>
        <dbReference type="ARBA" id="ARBA00012387"/>
    </source>
</evidence>
<sequence length="358" mass="40105">MINALIMAGGEGTRFWPLSRKNKPKQFLKLSDEQCNMLQKTVHRIKSFVGLENIYISTNQLYAPAIKEQLSHLPAENIIIEPLKKGTAPSIALSTAVISKKNPGSTIIVLPSDHLIQDSEAFIEIIKKAVMTASIGKNLVTIGIEPTHPETGYGYIQYGKEIHNIDGKSVFKVEKFREKPDLAKAREYLEAGNYLWNSGIFVWNIKTILASFKKYLPEIYQSMLKIKKALGSENETEIIRTEFEKMPEITVEYGIMEKIENIYVIPGSFGWDDLGSWPALARIKKSDQEGNIVVGKHYGIDTTNSIIYSQDKVITTIGLDNLVIVDTDDAILICDKDRAQDVKKIRDILAAAGLEAYI</sequence>
<dbReference type="SUPFAM" id="SSF53448">
    <property type="entry name" value="Nucleotide-diphospho-sugar transferases"/>
    <property type="match status" value="1"/>
</dbReference>
<keyword evidence="11" id="KW-1185">Reference proteome</keyword>
<dbReference type="InterPro" id="IPR005835">
    <property type="entry name" value="NTP_transferase_dom"/>
</dbReference>
<dbReference type="STRING" id="656519.Halsa_0658"/>
<dbReference type="SUPFAM" id="SSF159283">
    <property type="entry name" value="Guanosine diphospho-D-mannose pyrophosphorylase/mannose-6-phosphate isomerase linker domain"/>
    <property type="match status" value="1"/>
</dbReference>
<dbReference type="GO" id="GO:0004475">
    <property type="term" value="F:mannose-1-phosphate guanylyltransferase (GTP) activity"/>
    <property type="evidence" value="ECO:0007669"/>
    <property type="project" value="UniProtKB-EC"/>
</dbReference>